<keyword evidence="8" id="KW-0539">Nucleus</keyword>
<dbReference type="GO" id="GO:0003700">
    <property type="term" value="F:DNA-binding transcription factor activity"/>
    <property type="evidence" value="ECO:0007669"/>
    <property type="project" value="InterPro"/>
</dbReference>
<proteinExistence type="predicted"/>
<name>A0A4U1FAZ7_MONMO</name>
<evidence type="ECO:0000313" key="13">
    <source>
        <dbReference type="Proteomes" id="UP000308365"/>
    </source>
</evidence>
<feature type="compositionally biased region" description="Polar residues" evidence="9">
    <location>
        <begin position="458"/>
        <end position="475"/>
    </location>
</feature>
<feature type="region of interest" description="Disordered" evidence="9">
    <location>
        <begin position="73"/>
        <end position="114"/>
    </location>
</feature>
<dbReference type="PROSITE" id="PS50112">
    <property type="entry name" value="PAS"/>
    <property type="match status" value="2"/>
</dbReference>
<organism evidence="12 13">
    <name type="scientific">Monodon monoceros</name>
    <name type="common">Narwhal</name>
    <name type="synonym">Ceratodon monodon</name>
    <dbReference type="NCBI Taxonomy" id="40151"/>
    <lineage>
        <taxon>Eukaryota</taxon>
        <taxon>Metazoa</taxon>
        <taxon>Chordata</taxon>
        <taxon>Craniata</taxon>
        <taxon>Vertebrata</taxon>
        <taxon>Euteleostomi</taxon>
        <taxon>Mammalia</taxon>
        <taxon>Eutheria</taxon>
        <taxon>Laurasiatheria</taxon>
        <taxon>Artiodactyla</taxon>
        <taxon>Whippomorpha</taxon>
        <taxon>Cetacea</taxon>
        <taxon>Odontoceti</taxon>
        <taxon>Monodontidae</taxon>
        <taxon>Monodon</taxon>
    </lineage>
</organism>
<evidence type="ECO:0000256" key="8">
    <source>
        <dbReference type="ARBA" id="ARBA00023242"/>
    </source>
</evidence>
<dbReference type="FunFam" id="4.10.280.10:FF:000018">
    <property type="entry name" value="Aryl hydrocarbon receptor nuclear translocator-like protein 1"/>
    <property type="match status" value="1"/>
</dbReference>
<comment type="caution">
    <text evidence="12">The sequence shown here is derived from an EMBL/GenBank/DDBJ whole genome shotgun (WGS) entry which is preliminary data.</text>
</comment>
<evidence type="ECO:0000259" key="10">
    <source>
        <dbReference type="PROSITE" id="PS50112"/>
    </source>
</evidence>
<gene>
    <name evidence="12" type="ORF">EI555_013527</name>
</gene>
<dbReference type="GO" id="GO:0005667">
    <property type="term" value="C:transcription regulator complex"/>
    <property type="evidence" value="ECO:0007669"/>
    <property type="project" value="InterPro"/>
</dbReference>
<dbReference type="SUPFAM" id="SSF47459">
    <property type="entry name" value="HLH, helix-loop-helix DNA-binding domain"/>
    <property type="match status" value="1"/>
</dbReference>
<reference evidence="13" key="1">
    <citation type="journal article" date="2019" name="IScience">
        <title>Narwhal Genome Reveals Long-Term Low Genetic Diversity despite Current Large Abundance Size.</title>
        <authorList>
            <person name="Westbury M.V."/>
            <person name="Petersen B."/>
            <person name="Garde E."/>
            <person name="Heide-Jorgensen M.P."/>
            <person name="Lorenzen E.D."/>
        </authorList>
    </citation>
    <scope>NUCLEOTIDE SEQUENCE [LARGE SCALE GENOMIC DNA]</scope>
</reference>
<dbReference type="PANTHER" id="PTHR23042">
    <property type="entry name" value="CIRCADIAN PROTEIN CLOCK/ARNT/BMAL/PAS"/>
    <property type="match status" value="1"/>
</dbReference>
<dbReference type="InterPro" id="IPR036638">
    <property type="entry name" value="HLH_DNA-bd_sf"/>
</dbReference>
<dbReference type="InterPro" id="IPR001610">
    <property type="entry name" value="PAC"/>
</dbReference>
<evidence type="ECO:0000259" key="11">
    <source>
        <dbReference type="PROSITE" id="PS50888"/>
    </source>
</evidence>
<feature type="region of interest" description="Disordered" evidence="9">
    <location>
        <begin position="531"/>
        <end position="601"/>
    </location>
</feature>
<evidence type="ECO:0000256" key="4">
    <source>
        <dbReference type="ARBA" id="ARBA00023108"/>
    </source>
</evidence>
<dbReference type="PRINTS" id="PR00785">
    <property type="entry name" value="NCTRNSLOCATR"/>
</dbReference>
<evidence type="ECO:0000256" key="5">
    <source>
        <dbReference type="ARBA" id="ARBA00023125"/>
    </source>
</evidence>
<dbReference type="PROSITE" id="PS50888">
    <property type="entry name" value="BHLH"/>
    <property type="match status" value="1"/>
</dbReference>
<dbReference type="CDD" id="cd11438">
    <property type="entry name" value="bHLH-PAS_ARNTL_PASD3"/>
    <property type="match status" value="1"/>
</dbReference>
<evidence type="ECO:0000256" key="1">
    <source>
        <dbReference type="ARBA" id="ARBA00004123"/>
    </source>
</evidence>
<keyword evidence="2" id="KW-0677">Repeat</keyword>
<evidence type="ECO:0000256" key="2">
    <source>
        <dbReference type="ARBA" id="ARBA00022737"/>
    </source>
</evidence>
<dbReference type="SMART" id="SM00091">
    <property type="entry name" value="PAS"/>
    <property type="match status" value="2"/>
</dbReference>
<feature type="compositionally biased region" description="Basic and acidic residues" evidence="9">
    <location>
        <begin position="105"/>
        <end position="114"/>
    </location>
</feature>
<keyword evidence="5" id="KW-0238">DNA-binding</keyword>
<keyword evidence="7" id="KW-0804">Transcription</keyword>
<dbReference type="GO" id="GO:0046983">
    <property type="term" value="F:protein dimerization activity"/>
    <property type="evidence" value="ECO:0007669"/>
    <property type="project" value="InterPro"/>
</dbReference>
<keyword evidence="3" id="KW-0805">Transcription regulation</keyword>
<dbReference type="InterPro" id="IPR050933">
    <property type="entry name" value="Circadian_TF"/>
</dbReference>
<dbReference type="EMBL" id="RWIC01000246">
    <property type="protein sequence ID" value="TKC46745.1"/>
    <property type="molecule type" value="Genomic_DNA"/>
</dbReference>
<evidence type="ECO:0000256" key="6">
    <source>
        <dbReference type="ARBA" id="ARBA00023159"/>
    </source>
</evidence>
<evidence type="ECO:0000313" key="12">
    <source>
        <dbReference type="EMBL" id="TKC46745.1"/>
    </source>
</evidence>
<dbReference type="CDD" id="cd00130">
    <property type="entry name" value="PAS"/>
    <property type="match status" value="2"/>
</dbReference>
<dbReference type="Proteomes" id="UP000308365">
    <property type="component" value="Unassembled WGS sequence"/>
</dbReference>
<feature type="domain" description="PAS" evidence="10">
    <location>
        <begin position="197"/>
        <end position="262"/>
    </location>
</feature>
<dbReference type="SUPFAM" id="SSF55785">
    <property type="entry name" value="PYP-like sensor domain (PAS domain)"/>
    <property type="match status" value="2"/>
</dbReference>
<evidence type="ECO:0000256" key="7">
    <source>
        <dbReference type="ARBA" id="ARBA00023163"/>
    </source>
</evidence>
<dbReference type="Pfam" id="PF14598">
    <property type="entry name" value="PAS_11"/>
    <property type="match status" value="1"/>
</dbReference>
<protein>
    <recommendedName>
        <fullName evidence="14">Aryl hydrocarbon receptor nuclear translocator-like protein 1</fullName>
    </recommendedName>
</protein>
<keyword evidence="4" id="KW-0090">Biological rhythms</keyword>
<evidence type="ECO:0008006" key="14">
    <source>
        <dbReference type="Google" id="ProtNLM"/>
    </source>
</evidence>
<comment type="subcellular location">
    <subcellularLocation>
        <location evidence="1">Nucleus</location>
    </subcellularLocation>
</comment>
<dbReference type="GO" id="GO:0005634">
    <property type="term" value="C:nucleus"/>
    <property type="evidence" value="ECO:0007669"/>
    <property type="project" value="UniProtKB-SubCell"/>
</dbReference>
<feature type="domain" description="BHLH" evidence="11">
    <location>
        <begin position="126"/>
        <end position="179"/>
    </location>
</feature>
<dbReference type="GO" id="GO:0003677">
    <property type="term" value="F:DNA binding"/>
    <property type="evidence" value="ECO:0007669"/>
    <property type="project" value="UniProtKB-KW"/>
</dbReference>
<feature type="region of interest" description="Disordered" evidence="9">
    <location>
        <begin position="454"/>
        <end position="500"/>
    </location>
</feature>
<accession>A0A4U1FAZ7</accession>
<dbReference type="NCBIfam" id="TIGR00229">
    <property type="entry name" value="sensory_box"/>
    <property type="match status" value="2"/>
</dbReference>
<evidence type="ECO:0000256" key="9">
    <source>
        <dbReference type="SAM" id="MobiDB-lite"/>
    </source>
</evidence>
<dbReference type="InterPro" id="IPR000014">
    <property type="entry name" value="PAS"/>
</dbReference>
<dbReference type="Gene3D" id="4.10.280.10">
    <property type="entry name" value="Helix-loop-helix DNA-binding domain"/>
    <property type="match status" value="1"/>
</dbReference>
<dbReference type="Gene3D" id="3.30.450.20">
    <property type="entry name" value="PAS domain"/>
    <property type="match status" value="3"/>
</dbReference>
<dbReference type="FunFam" id="3.30.450.20:FF:000010">
    <property type="entry name" value="Aryl hydrocarbon receptor nuclear translocator-like, isoform CRA_b"/>
    <property type="match status" value="1"/>
</dbReference>
<dbReference type="SMART" id="SM00086">
    <property type="entry name" value="PAC"/>
    <property type="match status" value="1"/>
</dbReference>
<dbReference type="Pfam" id="PF00010">
    <property type="entry name" value="HLH"/>
    <property type="match status" value="1"/>
</dbReference>
<sequence>MRATRKSEDQLLGTIPGVASVAGQRLVYFQDSVYPSYYFREISSKVRDLVSETPMAEQRMDISSTISDFMSPGATDLLSSPLGTGGMDCNRKRKGSSTDYQESMDTDKDDPHGRLEYTEHQGRIKNAREAHSQIEKRRRDKMNSFIDELASLVPTCNAMSRKLDKLTVLRMAVQHMKTLRGATNPYTEANYKPTFLSDDELKHLILRAADGFLFVVGCDRGKILFVSESVFKILNYSQNDLIGQSLFDYLHPKDIAKVKEQLSSSDTAPRERLIDAKNRKSFCTIHSTGYLKSWPPTKMGLDEDSEPDNEGCNLSCLVAIGRLHSHMVPQPANGEIRVKSMEYVSRHAIDGKFVFVDQRATAILAYLPQELLGTSCYEYFHQDDIGHLAECHRQVLQTREKITTNCYKFKIKDGSFITLRSRWFSFMNPWTKEVEYIVSTNTVVLANVLEGGDPSFPQPTASPRSMDSTLPSGEDSSVVGGPKRTHPTVPGIPGGTRAGAGKIGRMIAEEIMEIHRQDKRVIAFQLPLNITSTPPPDASSPGGKKILNGGTPDIPSSGLLPGQAQENPGYPYSDSSSILGENPHIGIDMIDNDQGSSSPSNDEAAMAVIMSLLEADAGLGGPVDFSDLPWPL</sequence>
<feature type="domain" description="PAS" evidence="10">
    <location>
        <begin position="350"/>
        <end position="399"/>
    </location>
</feature>
<dbReference type="Pfam" id="PF00989">
    <property type="entry name" value="PAS"/>
    <property type="match status" value="1"/>
</dbReference>
<dbReference type="SMART" id="SM00353">
    <property type="entry name" value="HLH"/>
    <property type="match status" value="1"/>
</dbReference>
<dbReference type="AlphaFoldDB" id="A0A4U1FAZ7"/>
<dbReference type="InterPro" id="IPR001067">
    <property type="entry name" value="Nuc_translocat"/>
</dbReference>
<dbReference type="InterPro" id="IPR013767">
    <property type="entry name" value="PAS_fold"/>
</dbReference>
<evidence type="ECO:0000256" key="3">
    <source>
        <dbReference type="ARBA" id="ARBA00023015"/>
    </source>
</evidence>
<dbReference type="InterPro" id="IPR035965">
    <property type="entry name" value="PAS-like_dom_sf"/>
</dbReference>
<dbReference type="InterPro" id="IPR011598">
    <property type="entry name" value="bHLH_dom"/>
</dbReference>
<dbReference type="GO" id="GO:0048511">
    <property type="term" value="P:rhythmic process"/>
    <property type="evidence" value="ECO:0007669"/>
    <property type="project" value="UniProtKB-KW"/>
</dbReference>
<keyword evidence="6" id="KW-0010">Activator</keyword>
<dbReference type="GO" id="GO:0005737">
    <property type="term" value="C:cytoplasm"/>
    <property type="evidence" value="ECO:0007669"/>
    <property type="project" value="InterPro"/>
</dbReference>